<dbReference type="AlphaFoldDB" id="E6X5B7"/>
<feature type="compositionally biased region" description="Gly residues" evidence="1">
    <location>
        <begin position="288"/>
        <end position="301"/>
    </location>
</feature>
<evidence type="ECO:0000313" key="3">
    <source>
        <dbReference type="EMBL" id="ADV49453.1"/>
    </source>
</evidence>
<keyword evidence="4" id="KW-1185">Reference proteome</keyword>
<dbReference type="HOGENOM" id="CLU_085659_0_0_10"/>
<dbReference type="KEGG" id="cao:Celal_2158"/>
<organism evidence="3 4">
    <name type="scientific">Cellulophaga algicola (strain DSM 14237 / IC166 / ACAM 630)</name>
    <dbReference type="NCBI Taxonomy" id="688270"/>
    <lineage>
        <taxon>Bacteria</taxon>
        <taxon>Pseudomonadati</taxon>
        <taxon>Bacteroidota</taxon>
        <taxon>Flavobacteriia</taxon>
        <taxon>Flavobacteriales</taxon>
        <taxon>Flavobacteriaceae</taxon>
        <taxon>Cellulophaga</taxon>
    </lineage>
</organism>
<dbReference type="RefSeq" id="WP_013550929.1">
    <property type="nucleotide sequence ID" value="NC_014934.1"/>
</dbReference>
<dbReference type="STRING" id="688270.Celal_2158"/>
<sequence>MKKILLFIVTCLLHFSSTQAQDFQGKAIYLSKTSVGDFNFGGREISEEQKKRFMARMKEQSEKTFILTFDKTAAIYEEEEKLETPGRDNGGRGGFRFGDFSGGKLYKNIKDQNYAKESEMFGKVFLIKDDLKQLNWTMGSETKKIGNYTCYKATAIQAIDSTGFDSLRKRRDSERKKEEKEDVVTKDSTKSKVSMFKEREEPKEIEITAWFTPEIPVSQGPGEYWGLPGLILEVNAGNTVLLCTKIVLNTDEKIAIEAPTKGKVISQQEYNETLLLKMEEMSERFRGGNRGSGGNSNRGRN</sequence>
<gene>
    <name evidence="3" type="ordered locus">Celal_2158</name>
</gene>
<evidence type="ECO:0000256" key="2">
    <source>
        <dbReference type="SAM" id="SignalP"/>
    </source>
</evidence>
<dbReference type="Pfam" id="PF09697">
    <property type="entry name" value="Porph_ging"/>
    <property type="match status" value="1"/>
</dbReference>
<dbReference type="Proteomes" id="UP000008634">
    <property type="component" value="Chromosome"/>
</dbReference>
<feature type="chain" id="PRO_5003212592" description="GLPGLI family protein" evidence="2">
    <location>
        <begin position="21"/>
        <end position="301"/>
    </location>
</feature>
<feature type="region of interest" description="Disordered" evidence="1">
    <location>
        <begin position="282"/>
        <end position="301"/>
    </location>
</feature>
<accession>E6X5B7</accession>
<dbReference type="EMBL" id="CP002453">
    <property type="protein sequence ID" value="ADV49453.1"/>
    <property type="molecule type" value="Genomic_DNA"/>
</dbReference>
<proteinExistence type="predicted"/>
<dbReference type="InterPro" id="IPR005901">
    <property type="entry name" value="GLPGLI"/>
</dbReference>
<evidence type="ECO:0000256" key="1">
    <source>
        <dbReference type="SAM" id="MobiDB-lite"/>
    </source>
</evidence>
<feature type="signal peptide" evidence="2">
    <location>
        <begin position="1"/>
        <end position="20"/>
    </location>
</feature>
<evidence type="ECO:0000313" key="4">
    <source>
        <dbReference type="Proteomes" id="UP000008634"/>
    </source>
</evidence>
<protein>
    <recommendedName>
        <fullName evidence="5">GLPGLI family protein</fullName>
    </recommendedName>
</protein>
<name>E6X5B7_CELAD</name>
<dbReference type="OrthoDB" id="1068986at2"/>
<dbReference type="eggNOG" id="ENOG502Z8ZW">
    <property type="taxonomic scope" value="Bacteria"/>
</dbReference>
<keyword evidence="2" id="KW-0732">Signal</keyword>
<evidence type="ECO:0008006" key="5">
    <source>
        <dbReference type="Google" id="ProtNLM"/>
    </source>
</evidence>
<dbReference type="NCBIfam" id="TIGR01200">
    <property type="entry name" value="GLPGLI"/>
    <property type="match status" value="1"/>
</dbReference>
<reference evidence="3 4" key="1">
    <citation type="journal article" date="2010" name="Stand. Genomic Sci.">
        <title>Complete genome sequence of Cellulophaga algicola type strain (IC166).</title>
        <authorList>
            <person name="Abt B."/>
            <person name="Lu M."/>
            <person name="Misra M."/>
            <person name="Han C."/>
            <person name="Nolan M."/>
            <person name="Lucas S."/>
            <person name="Hammon N."/>
            <person name="Deshpande S."/>
            <person name="Cheng J.F."/>
            <person name="Tapia R."/>
            <person name="Goodwin L."/>
            <person name="Pitluck S."/>
            <person name="Liolios K."/>
            <person name="Pagani I."/>
            <person name="Ivanova N."/>
            <person name="Mavromatis K."/>
            <person name="Ovchinikova G."/>
            <person name="Pati A."/>
            <person name="Chen A."/>
            <person name="Palaniappan K."/>
            <person name="Land M."/>
            <person name="Hauser L."/>
            <person name="Chang Y.J."/>
            <person name="Jeffries C.D."/>
            <person name="Detter J.C."/>
            <person name="Brambilla E."/>
            <person name="Rohde M."/>
            <person name="Tindall B.J."/>
            <person name="Goker M."/>
            <person name="Woyke T."/>
            <person name="Bristow J."/>
            <person name="Eisen J.A."/>
            <person name="Markowitz V."/>
            <person name="Hugenholtz P."/>
            <person name="Kyrpides N.C."/>
            <person name="Klenk H.P."/>
            <person name="Lapidus A."/>
        </authorList>
    </citation>
    <scope>NUCLEOTIDE SEQUENCE [LARGE SCALE GENOMIC DNA]</scope>
    <source>
        <strain evidence="4">DSM 14237 / IC166 / ACAM 630</strain>
    </source>
</reference>